<dbReference type="InterPro" id="IPR029044">
    <property type="entry name" value="Nucleotide-diphossugar_trans"/>
</dbReference>
<proteinExistence type="predicted"/>
<gene>
    <name evidence="2" type="primary">wcrM</name>
</gene>
<keyword evidence="2" id="KW-0808">Transferase</keyword>
<feature type="domain" description="Glycosyltransferase 2-like" evidence="1">
    <location>
        <begin position="4"/>
        <end position="122"/>
    </location>
</feature>
<dbReference type="Pfam" id="PF00535">
    <property type="entry name" value="Glycos_transf_2"/>
    <property type="match status" value="1"/>
</dbReference>
<dbReference type="GO" id="GO:0016758">
    <property type="term" value="F:hexosyltransferase activity"/>
    <property type="evidence" value="ECO:0007669"/>
    <property type="project" value="UniProtKB-ARBA"/>
</dbReference>
<name>A0A5P4S7B6_VIBPH</name>
<dbReference type="AlphaFoldDB" id="A0A5P4S7B6"/>
<dbReference type="Gene3D" id="3.90.550.10">
    <property type="entry name" value="Spore Coat Polysaccharide Biosynthesis Protein SpsA, Chain A"/>
    <property type="match status" value="1"/>
</dbReference>
<dbReference type="EMBL" id="MK482091">
    <property type="protein sequence ID" value="QFC18259.1"/>
    <property type="molecule type" value="Genomic_DNA"/>
</dbReference>
<reference evidence="2" key="1">
    <citation type="journal article" date="2019" name="Int. J. Food Microbiol.">
        <title>Developing a novel molecular serotyping system based on capsular polysaccharide synthesis gene clusters of Vibrio parahaemolyticus.</title>
        <authorList>
            <person name="Pang Y."/>
            <person name="Guo X."/>
            <person name="Tian X."/>
            <person name="Liu F."/>
            <person name="Wang L."/>
            <person name="Wu J."/>
            <person name="Zhang S."/>
            <person name="Li S."/>
            <person name="Liu B."/>
        </authorList>
    </citation>
    <scope>NUCLEOTIDE SEQUENCE</scope>
    <source>
        <strain evidence="2">G3588</strain>
    </source>
</reference>
<dbReference type="PANTHER" id="PTHR22916:SF3">
    <property type="entry name" value="UDP-GLCNAC:BETAGAL BETA-1,3-N-ACETYLGLUCOSAMINYLTRANSFERASE-LIKE PROTEIN 1"/>
    <property type="match status" value="1"/>
</dbReference>
<evidence type="ECO:0000313" key="2">
    <source>
        <dbReference type="EMBL" id="QFC18259.1"/>
    </source>
</evidence>
<accession>A0A5P4S7B6</accession>
<dbReference type="InterPro" id="IPR001173">
    <property type="entry name" value="Glyco_trans_2-like"/>
</dbReference>
<dbReference type="RefSeq" id="WP_071161420.1">
    <property type="nucleotide sequence ID" value="NZ_CANUIN010000046.1"/>
</dbReference>
<dbReference type="PANTHER" id="PTHR22916">
    <property type="entry name" value="GLYCOSYLTRANSFERASE"/>
    <property type="match status" value="1"/>
</dbReference>
<sequence>MKVSILIPVYNASKYLSVCLESVYNQTYSDVEVVIIDDGSVDNSLEIIKEYANEKTIIISRENRGINQTRKELVLNSTGNILVFIDSDDYFNNLNVIENYISVFENYNCDMVTSNYTRGINDVIYETSESPASSGLQTSFEYLSKMISDNSCVALWNKAFKRSLLLSCVDNDFVDLKLGEDLLICMSYILNSDKIYKLDIESILYREHESSLTKHKHARDYLELNRVLLSISKKITDEDLKDKFKLFQCYHVLQAIFCQISNKDNDYMELNDLVVSMVKNNKVWKFDGFRYWKKYYLILLHFSPKLIDNILIKSLRLAIKIKSIL</sequence>
<organism evidence="2">
    <name type="scientific">Vibrio parahaemolyticus</name>
    <dbReference type="NCBI Taxonomy" id="670"/>
    <lineage>
        <taxon>Bacteria</taxon>
        <taxon>Pseudomonadati</taxon>
        <taxon>Pseudomonadota</taxon>
        <taxon>Gammaproteobacteria</taxon>
        <taxon>Vibrionales</taxon>
        <taxon>Vibrionaceae</taxon>
        <taxon>Vibrio</taxon>
    </lineage>
</organism>
<evidence type="ECO:0000259" key="1">
    <source>
        <dbReference type="Pfam" id="PF00535"/>
    </source>
</evidence>
<dbReference type="SUPFAM" id="SSF53448">
    <property type="entry name" value="Nucleotide-diphospho-sugar transferases"/>
    <property type="match status" value="1"/>
</dbReference>
<protein>
    <submittedName>
        <fullName evidence="2">Glycosyl transferase</fullName>
    </submittedName>
</protein>